<feature type="domain" description="TF-B3" evidence="7">
    <location>
        <begin position="15"/>
        <end position="109"/>
    </location>
</feature>
<accession>A0A6P5U2V7</accession>
<dbReference type="InterPro" id="IPR003340">
    <property type="entry name" value="B3_DNA-bd"/>
</dbReference>
<dbReference type="PANTHER" id="PTHR31920">
    <property type="entry name" value="B3 DOMAIN-CONTAINING"/>
    <property type="match status" value="1"/>
</dbReference>
<evidence type="ECO:0000256" key="1">
    <source>
        <dbReference type="ARBA" id="ARBA00004123"/>
    </source>
</evidence>
<evidence type="ECO:0000313" key="8">
    <source>
        <dbReference type="Proteomes" id="UP000515124"/>
    </source>
</evidence>
<proteinExistence type="predicted"/>
<keyword evidence="2" id="KW-0805">Transcription regulation</keyword>
<dbReference type="PANTHER" id="PTHR31920:SF108">
    <property type="entry name" value="B3 DOMAIN-CONTAINING TRANSCRIPTION FACTOR VRN1-LIKE"/>
    <property type="match status" value="1"/>
</dbReference>
<feature type="compositionally biased region" description="Basic residues" evidence="6">
    <location>
        <begin position="579"/>
        <end position="589"/>
    </location>
</feature>
<feature type="compositionally biased region" description="Acidic residues" evidence="6">
    <location>
        <begin position="121"/>
        <end position="162"/>
    </location>
</feature>
<feature type="region of interest" description="Disordered" evidence="6">
    <location>
        <begin position="527"/>
        <end position="589"/>
    </location>
</feature>
<evidence type="ECO:0000256" key="4">
    <source>
        <dbReference type="ARBA" id="ARBA00023163"/>
    </source>
</evidence>
<comment type="subcellular location">
    <subcellularLocation>
        <location evidence="1">Nucleus</location>
    </subcellularLocation>
</comment>
<evidence type="ECO:0000259" key="7">
    <source>
        <dbReference type="PROSITE" id="PS50863"/>
    </source>
</evidence>
<feature type="compositionally biased region" description="Acidic residues" evidence="6">
    <location>
        <begin position="539"/>
        <end position="572"/>
    </location>
</feature>
<dbReference type="Gene3D" id="2.40.330.10">
    <property type="entry name" value="DNA-binding pseudobarrel domain"/>
    <property type="match status" value="3"/>
</dbReference>
<feature type="domain" description="TF-B3" evidence="7">
    <location>
        <begin position="425"/>
        <end position="520"/>
    </location>
</feature>
<organism evidence="8 9">
    <name type="scientific">Prunus avium</name>
    <name type="common">Cherry</name>
    <name type="synonym">Cerasus avium</name>
    <dbReference type="NCBI Taxonomy" id="42229"/>
    <lineage>
        <taxon>Eukaryota</taxon>
        <taxon>Viridiplantae</taxon>
        <taxon>Streptophyta</taxon>
        <taxon>Embryophyta</taxon>
        <taxon>Tracheophyta</taxon>
        <taxon>Spermatophyta</taxon>
        <taxon>Magnoliopsida</taxon>
        <taxon>eudicotyledons</taxon>
        <taxon>Gunneridae</taxon>
        <taxon>Pentapetalae</taxon>
        <taxon>rosids</taxon>
        <taxon>fabids</taxon>
        <taxon>Rosales</taxon>
        <taxon>Rosaceae</taxon>
        <taxon>Amygdaloideae</taxon>
        <taxon>Amygdaleae</taxon>
        <taxon>Prunus</taxon>
    </lineage>
</organism>
<gene>
    <name evidence="9" type="primary">LOC110774262</name>
</gene>
<dbReference type="Pfam" id="PF02362">
    <property type="entry name" value="B3"/>
    <property type="match status" value="3"/>
</dbReference>
<feature type="region of interest" description="Disordered" evidence="6">
    <location>
        <begin position="114"/>
        <end position="247"/>
    </location>
</feature>
<evidence type="ECO:0000256" key="3">
    <source>
        <dbReference type="ARBA" id="ARBA00023125"/>
    </source>
</evidence>
<dbReference type="GO" id="GO:0003677">
    <property type="term" value="F:DNA binding"/>
    <property type="evidence" value="ECO:0007669"/>
    <property type="project" value="UniProtKB-KW"/>
</dbReference>
<sequence>MASPHDPPRFSASVPHFFKIILEDASKIRIKIPMRFLMKYGENLSSPVHLKLPSGAEMEIELRRSNNGGVWLDKGWPEFSKFCSLDYGSWLVFGYEGNSNFHVFIFDRTATEIEYPKPDMEETDSDSDSDSEEEDDADDGSVEILDVSEEEEEEQDDADDGSVEILDVFPPCPRKAREKSPLPCPQPHKKMRTRSSGMMLEESLRNKASDCSKSEMRKEDESDDDSVETLDKFPSCPKTGDKSPLVPSEVKDGVGRMHISTTSGKAIALQGAITFKSVNPSFRVVMQPSYIKQSFLPMPSGFAKRHLVEHPAGNAFLRVSDGGTWSVKFKYEKSIARFQYGWLGFVRDNNLEVDDVCVFILNEDIKLSFDVVFFRTTEEAVNCPLSPGRHDFPTKKGGGGTSSNRTGKATARDGANAFRSQNPSSFIVSMRPSYINGWSLWLPSKFYKLSPSIKRSCEVILQVSNGRTWSVGLNKGRTKFRCGWMDVVRDNHLKVGDVCVFVLISSKSTPLFDLVIFRSREGAKCTSDGEQIVPTKEETDNEGGDSSDDSSNDSSDDSGDESSDDSGDDSVEIMDKFPPPRKTRVVKRS</sequence>
<keyword evidence="4" id="KW-0804">Transcription</keyword>
<dbReference type="SMART" id="SM01019">
    <property type="entry name" value="B3"/>
    <property type="match status" value="3"/>
</dbReference>
<protein>
    <submittedName>
        <fullName evidence="9">B3 domain-containing transcription factor VRN1-like</fullName>
    </submittedName>
</protein>
<dbReference type="Proteomes" id="UP000515124">
    <property type="component" value="Unplaced"/>
</dbReference>
<evidence type="ECO:0000313" key="9">
    <source>
        <dbReference type="RefSeq" id="XP_021834488.1"/>
    </source>
</evidence>
<feature type="compositionally biased region" description="Basic and acidic residues" evidence="6">
    <location>
        <begin position="202"/>
        <end position="220"/>
    </location>
</feature>
<dbReference type="AlphaFoldDB" id="A0A6P5U2V7"/>
<dbReference type="InterPro" id="IPR015300">
    <property type="entry name" value="DNA-bd_pseudobarrel_sf"/>
</dbReference>
<dbReference type="GeneID" id="110774262"/>
<feature type="domain" description="TF-B3" evidence="7">
    <location>
        <begin position="281"/>
        <end position="377"/>
    </location>
</feature>
<dbReference type="RefSeq" id="XP_021834488.1">
    <property type="nucleotide sequence ID" value="XM_021978796.1"/>
</dbReference>
<dbReference type="PROSITE" id="PS50863">
    <property type="entry name" value="B3"/>
    <property type="match status" value="3"/>
</dbReference>
<dbReference type="InterPro" id="IPR050655">
    <property type="entry name" value="Plant_B3_domain"/>
</dbReference>
<dbReference type="CDD" id="cd10017">
    <property type="entry name" value="B3_DNA"/>
    <property type="match status" value="3"/>
</dbReference>
<dbReference type="KEGG" id="pavi:110774262"/>
<evidence type="ECO:0000256" key="5">
    <source>
        <dbReference type="ARBA" id="ARBA00023242"/>
    </source>
</evidence>
<name>A0A6P5U2V7_PRUAV</name>
<keyword evidence="3" id="KW-0238">DNA-binding</keyword>
<feature type="region of interest" description="Disordered" evidence="6">
    <location>
        <begin position="385"/>
        <end position="412"/>
    </location>
</feature>
<dbReference type="SUPFAM" id="SSF101936">
    <property type="entry name" value="DNA-binding pseudobarrel domain"/>
    <property type="match status" value="3"/>
</dbReference>
<dbReference type="GO" id="GO:0005634">
    <property type="term" value="C:nucleus"/>
    <property type="evidence" value="ECO:0007669"/>
    <property type="project" value="UniProtKB-SubCell"/>
</dbReference>
<evidence type="ECO:0000256" key="6">
    <source>
        <dbReference type="SAM" id="MobiDB-lite"/>
    </source>
</evidence>
<reference evidence="9" key="1">
    <citation type="submission" date="2025-08" db="UniProtKB">
        <authorList>
            <consortium name="RefSeq"/>
        </authorList>
    </citation>
    <scope>IDENTIFICATION</scope>
</reference>
<keyword evidence="5" id="KW-0539">Nucleus</keyword>
<evidence type="ECO:0000256" key="2">
    <source>
        <dbReference type="ARBA" id="ARBA00023015"/>
    </source>
</evidence>
<keyword evidence="8" id="KW-1185">Reference proteome</keyword>